<sequence>MAKHLFIIDDDQEIRAILQELLEGEAYEGEIANDGLIAWEIFSHQCERYETVSLDLTMPRMGGIPLIQMLQQRADGGCSPSLFSVRMAMLFRRSLGWAFDML</sequence>
<dbReference type="PANTHER" id="PTHR44591:SF20">
    <property type="entry name" value="PROTEIN PILH"/>
    <property type="match status" value="1"/>
</dbReference>
<dbReference type="STRING" id="485913.Krac_4465"/>
<dbReference type="InterPro" id="IPR011006">
    <property type="entry name" value="CheY-like_superfamily"/>
</dbReference>
<accession>D6TSU6</accession>
<keyword evidence="5" id="KW-1185">Reference proteome</keyword>
<gene>
    <name evidence="4" type="ORF">Krac_4465</name>
</gene>
<evidence type="ECO:0000313" key="4">
    <source>
        <dbReference type="EMBL" id="EFH83497.1"/>
    </source>
</evidence>
<evidence type="ECO:0000256" key="2">
    <source>
        <dbReference type="PROSITE-ProRule" id="PRU00169"/>
    </source>
</evidence>
<dbReference type="Gene3D" id="3.40.50.2300">
    <property type="match status" value="1"/>
</dbReference>
<feature type="modified residue" description="4-aspartylphosphate" evidence="2">
    <location>
        <position position="55"/>
    </location>
</feature>
<dbReference type="OrthoDB" id="9790669at2"/>
<dbReference type="InterPro" id="IPR050595">
    <property type="entry name" value="Bact_response_regulator"/>
</dbReference>
<dbReference type="GO" id="GO:0000160">
    <property type="term" value="P:phosphorelay signal transduction system"/>
    <property type="evidence" value="ECO:0007669"/>
    <property type="project" value="InterPro"/>
</dbReference>
<dbReference type="RefSeq" id="WP_007914243.1">
    <property type="nucleotide sequence ID" value="NZ_ADVG01000003.1"/>
</dbReference>
<organism evidence="4 5">
    <name type="scientific">Ktedonobacter racemifer DSM 44963</name>
    <dbReference type="NCBI Taxonomy" id="485913"/>
    <lineage>
        <taxon>Bacteria</taxon>
        <taxon>Bacillati</taxon>
        <taxon>Chloroflexota</taxon>
        <taxon>Ktedonobacteria</taxon>
        <taxon>Ktedonobacterales</taxon>
        <taxon>Ktedonobacteraceae</taxon>
        <taxon>Ktedonobacter</taxon>
    </lineage>
</organism>
<evidence type="ECO:0000259" key="3">
    <source>
        <dbReference type="PROSITE" id="PS50110"/>
    </source>
</evidence>
<evidence type="ECO:0000256" key="1">
    <source>
        <dbReference type="ARBA" id="ARBA00022553"/>
    </source>
</evidence>
<dbReference type="Pfam" id="PF00072">
    <property type="entry name" value="Response_reg"/>
    <property type="match status" value="1"/>
</dbReference>
<dbReference type="Proteomes" id="UP000004508">
    <property type="component" value="Unassembled WGS sequence"/>
</dbReference>
<comment type="caution">
    <text evidence="4">The sequence shown here is derived from an EMBL/GenBank/DDBJ whole genome shotgun (WGS) entry which is preliminary data.</text>
</comment>
<reference evidence="4 5" key="1">
    <citation type="journal article" date="2011" name="Stand. Genomic Sci.">
        <title>Non-contiguous finished genome sequence and contextual data of the filamentous soil bacterium Ktedonobacter racemifer type strain (SOSP1-21).</title>
        <authorList>
            <person name="Chang Y.J."/>
            <person name="Land M."/>
            <person name="Hauser L."/>
            <person name="Chertkov O."/>
            <person name="Del Rio T.G."/>
            <person name="Nolan M."/>
            <person name="Copeland A."/>
            <person name="Tice H."/>
            <person name="Cheng J.F."/>
            <person name="Lucas S."/>
            <person name="Han C."/>
            <person name="Goodwin L."/>
            <person name="Pitluck S."/>
            <person name="Ivanova N."/>
            <person name="Ovchinikova G."/>
            <person name="Pati A."/>
            <person name="Chen A."/>
            <person name="Palaniappan K."/>
            <person name="Mavromatis K."/>
            <person name="Liolios K."/>
            <person name="Brettin T."/>
            <person name="Fiebig A."/>
            <person name="Rohde M."/>
            <person name="Abt B."/>
            <person name="Goker M."/>
            <person name="Detter J.C."/>
            <person name="Woyke T."/>
            <person name="Bristow J."/>
            <person name="Eisen J.A."/>
            <person name="Markowitz V."/>
            <person name="Hugenholtz P."/>
            <person name="Kyrpides N.C."/>
            <person name="Klenk H.P."/>
            <person name="Lapidus A."/>
        </authorList>
    </citation>
    <scope>NUCLEOTIDE SEQUENCE [LARGE SCALE GENOMIC DNA]</scope>
    <source>
        <strain evidence="5">DSM 44963</strain>
    </source>
</reference>
<dbReference type="EMBL" id="ADVG01000003">
    <property type="protein sequence ID" value="EFH83497.1"/>
    <property type="molecule type" value="Genomic_DNA"/>
</dbReference>
<feature type="domain" description="Response regulatory" evidence="3">
    <location>
        <begin position="4"/>
        <end position="102"/>
    </location>
</feature>
<proteinExistence type="predicted"/>
<dbReference type="InterPro" id="IPR001789">
    <property type="entry name" value="Sig_transdc_resp-reg_receiver"/>
</dbReference>
<protein>
    <submittedName>
        <fullName evidence="4">Response regulator receiver protein</fullName>
    </submittedName>
</protein>
<dbReference type="PROSITE" id="PS50110">
    <property type="entry name" value="RESPONSE_REGULATORY"/>
    <property type="match status" value="1"/>
</dbReference>
<name>D6TSU6_KTERA</name>
<dbReference type="PANTHER" id="PTHR44591">
    <property type="entry name" value="STRESS RESPONSE REGULATOR PROTEIN 1"/>
    <property type="match status" value="1"/>
</dbReference>
<evidence type="ECO:0000313" key="5">
    <source>
        <dbReference type="Proteomes" id="UP000004508"/>
    </source>
</evidence>
<dbReference type="SUPFAM" id="SSF52172">
    <property type="entry name" value="CheY-like"/>
    <property type="match status" value="1"/>
</dbReference>
<dbReference type="InParanoid" id="D6TSU6"/>
<dbReference type="AlphaFoldDB" id="D6TSU6"/>
<keyword evidence="1 2" id="KW-0597">Phosphoprotein</keyword>